<sequence length="210" mass="23042">MRTPLGVLRFSAVVDGHRVPGAAEEATADGLRWSHPRFGLELVVKPFEPPCSDPDLARPVDGCWGAVWRVTAHEPLHRVRLAAAFAAVPPGVEAQWDGGQGLTAVELHDGRTVLHLGGPDDEDLCLRAGADVPARWGGLLEQVYRRSAKWGSEVRPDHRGLAWVLPPMEPGEHVLVQAAVAWRELRPDDPEDDMSTWWAVLVNPEHVLRG</sequence>
<name>A0ABP9EL42_9ACTN</name>
<comment type="caution">
    <text evidence="1">The sequence shown here is derived from an EMBL/GenBank/DDBJ whole genome shotgun (WGS) entry which is preliminary data.</text>
</comment>
<dbReference type="Proteomes" id="UP001501752">
    <property type="component" value="Unassembled WGS sequence"/>
</dbReference>
<reference evidence="2" key="1">
    <citation type="journal article" date="2019" name="Int. J. Syst. Evol. Microbiol.">
        <title>The Global Catalogue of Microorganisms (GCM) 10K type strain sequencing project: providing services to taxonomists for standard genome sequencing and annotation.</title>
        <authorList>
            <consortium name="The Broad Institute Genomics Platform"/>
            <consortium name="The Broad Institute Genome Sequencing Center for Infectious Disease"/>
            <person name="Wu L."/>
            <person name="Ma J."/>
        </authorList>
    </citation>
    <scope>NUCLEOTIDE SEQUENCE [LARGE SCALE GENOMIC DNA]</scope>
    <source>
        <strain evidence="2">JCM 13006</strain>
    </source>
</reference>
<evidence type="ECO:0000313" key="1">
    <source>
        <dbReference type="EMBL" id="GAA4880096.1"/>
    </source>
</evidence>
<evidence type="ECO:0000313" key="2">
    <source>
        <dbReference type="Proteomes" id="UP001501752"/>
    </source>
</evidence>
<protein>
    <submittedName>
        <fullName evidence="1">Uncharacterized protein</fullName>
    </submittedName>
</protein>
<keyword evidence="2" id="KW-1185">Reference proteome</keyword>
<organism evidence="1 2">
    <name type="scientific">Kitasatospora terrestris</name>
    <dbReference type="NCBI Taxonomy" id="258051"/>
    <lineage>
        <taxon>Bacteria</taxon>
        <taxon>Bacillati</taxon>
        <taxon>Actinomycetota</taxon>
        <taxon>Actinomycetes</taxon>
        <taxon>Kitasatosporales</taxon>
        <taxon>Streptomycetaceae</taxon>
        <taxon>Kitasatospora</taxon>
    </lineage>
</organism>
<dbReference type="EMBL" id="BAABIS010000001">
    <property type="protein sequence ID" value="GAA4880096.1"/>
    <property type="molecule type" value="Genomic_DNA"/>
</dbReference>
<gene>
    <name evidence="1" type="ORF">GCM10023235_70490</name>
</gene>
<proteinExistence type="predicted"/>
<accession>A0ABP9EL42</accession>